<dbReference type="EMBL" id="JBBPCN010000002">
    <property type="protein sequence ID" value="MEK8074125.1"/>
    <property type="molecule type" value="Genomic_DNA"/>
</dbReference>
<feature type="transmembrane region" description="Helical" evidence="6">
    <location>
        <begin position="7"/>
        <end position="27"/>
    </location>
</feature>
<evidence type="ECO:0000313" key="9">
    <source>
        <dbReference type="Proteomes" id="UP001456513"/>
    </source>
</evidence>
<evidence type="ECO:0000256" key="2">
    <source>
        <dbReference type="ARBA" id="ARBA00022475"/>
    </source>
</evidence>
<organism evidence="8 9">
    <name type="scientific">Rhodococcus navarretei</name>
    <dbReference type="NCBI Taxonomy" id="3128981"/>
    <lineage>
        <taxon>Bacteria</taxon>
        <taxon>Bacillati</taxon>
        <taxon>Actinomycetota</taxon>
        <taxon>Actinomycetes</taxon>
        <taxon>Mycobacteriales</taxon>
        <taxon>Nocardiaceae</taxon>
        <taxon>Rhodococcus</taxon>
    </lineage>
</organism>
<dbReference type="PANTHER" id="PTHR35402">
    <property type="entry name" value="INTEGRAL MEMBRANE PROTEIN-RELATED"/>
    <property type="match status" value="1"/>
</dbReference>
<evidence type="ECO:0000256" key="6">
    <source>
        <dbReference type="SAM" id="Phobius"/>
    </source>
</evidence>
<proteinExistence type="predicted"/>
<name>A0ABU9D3G2_9NOCA</name>
<dbReference type="Proteomes" id="UP001456513">
    <property type="component" value="Unassembled WGS sequence"/>
</dbReference>
<evidence type="ECO:0000256" key="3">
    <source>
        <dbReference type="ARBA" id="ARBA00022692"/>
    </source>
</evidence>
<keyword evidence="4 6" id="KW-1133">Transmembrane helix</keyword>
<keyword evidence="2" id="KW-1003">Cell membrane</keyword>
<comment type="subcellular location">
    <subcellularLocation>
        <location evidence="1">Cell membrane</location>
        <topology evidence="1">Multi-pass membrane protein</topology>
    </subcellularLocation>
</comment>
<dbReference type="InterPro" id="IPR042094">
    <property type="entry name" value="T2SS_GspF_sf"/>
</dbReference>
<evidence type="ECO:0000256" key="5">
    <source>
        <dbReference type="ARBA" id="ARBA00023136"/>
    </source>
</evidence>
<accession>A0ABU9D3G2</accession>
<evidence type="ECO:0000256" key="1">
    <source>
        <dbReference type="ARBA" id="ARBA00004651"/>
    </source>
</evidence>
<gene>
    <name evidence="8" type="ORF">AABD04_25030</name>
</gene>
<keyword evidence="5 6" id="KW-0472">Membrane</keyword>
<reference evidence="8 9" key="1">
    <citation type="submission" date="2024-03" db="EMBL/GenBank/DDBJ databases">
        <title>Rhodococcus navarretei sp. nov. and Pseudarthrobacter quantumdoti sp. nov., two new species with the ability to biosynthesize Quantum Dots isolated from soil samples at Union Glacier, Antarctica.</title>
        <authorList>
            <person name="Vargas M."/>
        </authorList>
    </citation>
    <scope>NUCLEOTIDE SEQUENCE [LARGE SCALE GENOMIC DNA]</scope>
    <source>
        <strain evidence="8 9">EXRC-4A-4</strain>
    </source>
</reference>
<evidence type="ECO:0000259" key="7">
    <source>
        <dbReference type="Pfam" id="PF00482"/>
    </source>
</evidence>
<protein>
    <submittedName>
        <fullName evidence="8">Type II secretion system F family protein</fullName>
    </submittedName>
</protein>
<sequence length="256" mass="29209">MPYVVKFKYLLFYLLLPPLVFFTIFYGKMEFDYLLFTTFLAFGLPTVFFVEYRERLLRKAEGELPDFLKQLASLNEAGLNVVEALKNLSETEAGILGKEIKTIKRRVEWGELVTSAFIKLERRIKSSVFQKAISMLVKAIEASPTIREALIVASNFSELEIEMRKRLRAMMSSYVIIIYLAFGVFLYTTYVLIKNMISVFASIEAPQFAGNVNLAELESVFLETSILVSVFSGLAAGIMGEGRIEAGLKHVFIWWR</sequence>
<comment type="caution">
    <text evidence="8">The sequence shown here is derived from an EMBL/GenBank/DDBJ whole genome shotgun (WGS) entry which is preliminary data.</text>
</comment>
<evidence type="ECO:0000256" key="4">
    <source>
        <dbReference type="ARBA" id="ARBA00022989"/>
    </source>
</evidence>
<feature type="transmembrane region" description="Helical" evidence="6">
    <location>
        <begin position="33"/>
        <end position="50"/>
    </location>
</feature>
<keyword evidence="9" id="KW-1185">Reference proteome</keyword>
<dbReference type="Gene3D" id="1.20.81.30">
    <property type="entry name" value="Type II secretion system (T2SS), domain F"/>
    <property type="match status" value="1"/>
</dbReference>
<feature type="domain" description="Type II secretion system protein GspF" evidence="7">
    <location>
        <begin position="67"/>
        <end position="192"/>
    </location>
</feature>
<evidence type="ECO:0000313" key="8">
    <source>
        <dbReference type="EMBL" id="MEK8074125.1"/>
    </source>
</evidence>
<dbReference type="Pfam" id="PF00482">
    <property type="entry name" value="T2SSF"/>
    <property type="match status" value="1"/>
</dbReference>
<dbReference type="RefSeq" id="WP_341443149.1">
    <property type="nucleotide sequence ID" value="NZ_JBBPCN010000002.1"/>
</dbReference>
<dbReference type="InterPro" id="IPR056569">
    <property type="entry name" value="ArlJ-like"/>
</dbReference>
<dbReference type="InterPro" id="IPR018076">
    <property type="entry name" value="T2SS_GspF_dom"/>
</dbReference>
<dbReference type="PANTHER" id="PTHR35402:SF1">
    <property type="entry name" value="TYPE II SECRETION SYSTEM PROTEIN GSPF DOMAIN-CONTAINING PROTEIN"/>
    <property type="match status" value="1"/>
</dbReference>
<feature type="transmembrane region" description="Helical" evidence="6">
    <location>
        <begin position="173"/>
        <end position="193"/>
    </location>
</feature>
<keyword evidence="3 6" id="KW-0812">Transmembrane</keyword>